<name>A0ABD6M3K5_9ENTR</name>
<keyword evidence="3" id="KW-1185">Reference proteome</keyword>
<evidence type="ECO:0000256" key="1">
    <source>
        <dbReference type="SAM" id="Phobius"/>
    </source>
</evidence>
<dbReference type="AlphaFoldDB" id="A0ABD6M3K5"/>
<reference evidence="2 3" key="1">
    <citation type="submission" date="2019-05" db="EMBL/GenBank/DDBJ databases">
        <title>Draft genomes of bacterial isolates retrieved from different Forrest soils.</title>
        <authorList>
            <person name="Soares-Castro P."/>
            <person name="Santos P.M."/>
        </authorList>
    </citation>
    <scope>NUCLEOTIDE SEQUENCE [LARGE SCALE GENOMIC DNA]</scope>
    <source>
        <strain evidence="2 3">UMG736</strain>
    </source>
</reference>
<protein>
    <submittedName>
        <fullName evidence="2">Uncharacterized protein</fullName>
    </submittedName>
</protein>
<accession>A0ABD6M3K5</accession>
<feature type="transmembrane region" description="Helical" evidence="1">
    <location>
        <begin position="96"/>
        <end position="113"/>
    </location>
</feature>
<comment type="caution">
    <text evidence="2">The sequence shown here is derived from an EMBL/GenBank/DDBJ whole genome shotgun (WGS) entry which is preliminary data.</text>
</comment>
<gene>
    <name evidence="2" type="ORF">FCH32_15450</name>
</gene>
<keyword evidence="1" id="KW-0472">Membrane</keyword>
<sequence length="463" mass="52284">MISFTWYDLIVFFLMMAMPVIAGIAILVLICSSFKNLTSRHILLWLVLPQCVALLSLWGVFAYYGDELNSRILLIVSPAILAGTLAFWLLYKGKTLLGSSVGGHLVAIAIFIVCQNQLEPQLYVDFQRARDINQLYTLHQASDSFKNQLSDPAFRQKMLSYSAYKQDMPESTFRILIASGANPFDNAGYPYVSPLTQVVNSQNKTALKVFSELLSGDSEQAARNREALMKDNPLSNNVYFSTIPTTEQKQRYFAMATVLLRHMPSLLNDEVYRRILKEGDAELTQFLWDHRQPMKRMYQLQARALSGDVTIADDIAATPAILKAETDSDYRDPLWKYLVEYAPRPVIQSILDKDVVQWTDFDDRDGNNTVLEEAIDRARGYSNGDPQVLTLVMRDILERKAPYSNNQLAHGFYTEDKGSQVVSALHAGGISCTELRDAFRQYIGESSIFDGKTRIDEVCGAEK</sequence>
<keyword evidence="1" id="KW-0812">Transmembrane</keyword>
<evidence type="ECO:0000313" key="3">
    <source>
        <dbReference type="Proteomes" id="UP000729009"/>
    </source>
</evidence>
<feature type="transmembrane region" description="Helical" evidence="1">
    <location>
        <begin position="42"/>
        <end position="64"/>
    </location>
</feature>
<proteinExistence type="predicted"/>
<organism evidence="2 3">
    <name type="scientific">Citrobacter gillenii</name>
    <dbReference type="NCBI Taxonomy" id="67828"/>
    <lineage>
        <taxon>Bacteria</taxon>
        <taxon>Pseudomonadati</taxon>
        <taxon>Pseudomonadota</taxon>
        <taxon>Gammaproteobacteria</taxon>
        <taxon>Enterobacterales</taxon>
        <taxon>Enterobacteriaceae</taxon>
        <taxon>Citrobacter</taxon>
        <taxon>Citrobacter freundii complex</taxon>
    </lineage>
</organism>
<feature type="transmembrane region" description="Helical" evidence="1">
    <location>
        <begin position="70"/>
        <end position="91"/>
    </location>
</feature>
<dbReference type="Proteomes" id="UP000729009">
    <property type="component" value="Unassembled WGS sequence"/>
</dbReference>
<feature type="transmembrane region" description="Helical" evidence="1">
    <location>
        <begin position="6"/>
        <end position="30"/>
    </location>
</feature>
<keyword evidence="1" id="KW-1133">Transmembrane helix</keyword>
<dbReference type="EMBL" id="SUQN01000006">
    <property type="protein sequence ID" value="NTZ51676.1"/>
    <property type="molecule type" value="Genomic_DNA"/>
</dbReference>
<dbReference type="RefSeq" id="WP_174361165.1">
    <property type="nucleotide sequence ID" value="NZ_SUQN01000006.1"/>
</dbReference>
<evidence type="ECO:0000313" key="2">
    <source>
        <dbReference type="EMBL" id="NTZ51676.1"/>
    </source>
</evidence>